<evidence type="ECO:0000313" key="4">
    <source>
        <dbReference type="WBParaSite" id="Pan_g12083.t1"/>
    </source>
</evidence>
<protein>
    <submittedName>
        <fullName evidence="4">Protein sleepless</fullName>
    </submittedName>
</protein>
<keyword evidence="3" id="KW-1185">Reference proteome</keyword>
<feature type="transmembrane region" description="Helical" evidence="1">
    <location>
        <begin position="108"/>
        <end position="127"/>
    </location>
</feature>
<dbReference type="AlphaFoldDB" id="A0A7E4URT5"/>
<sequence length="130" mass="14250">MSNCLTVLVLIALLPILTVGLKCVMDGGGEYASCTYCGYTKMTMHDDSIKNNSQIDHQCLSTAYLTVGDPYTATTVNKCYQYREEGQYPIDIELYICDKDLCNTHCDASTVGLGFALLLGAGLTAYFTRM</sequence>
<keyword evidence="1" id="KW-0812">Transmembrane</keyword>
<reference evidence="4" key="2">
    <citation type="submission" date="2020-10" db="UniProtKB">
        <authorList>
            <consortium name="WormBaseParasite"/>
        </authorList>
    </citation>
    <scope>IDENTIFICATION</scope>
</reference>
<dbReference type="Proteomes" id="UP000492821">
    <property type="component" value="Unassembled WGS sequence"/>
</dbReference>
<accession>A0A7E4URT5</accession>
<evidence type="ECO:0000256" key="2">
    <source>
        <dbReference type="SAM" id="SignalP"/>
    </source>
</evidence>
<name>A0A7E4URT5_PANRE</name>
<keyword evidence="1" id="KW-1133">Transmembrane helix</keyword>
<organism evidence="3 4">
    <name type="scientific">Panagrellus redivivus</name>
    <name type="common">Microworm</name>
    <dbReference type="NCBI Taxonomy" id="6233"/>
    <lineage>
        <taxon>Eukaryota</taxon>
        <taxon>Metazoa</taxon>
        <taxon>Ecdysozoa</taxon>
        <taxon>Nematoda</taxon>
        <taxon>Chromadorea</taxon>
        <taxon>Rhabditida</taxon>
        <taxon>Tylenchina</taxon>
        <taxon>Panagrolaimomorpha</taxon>
        <taxon>Panagrolaimoidea</taxon>
        <taxon>Panagrolaimidae</taxon>
        <taxon>Panagrellus</taxon>
    </lineage>
</organism>
<evidence type="ECO:0000256" key="1">
    <source>
        <dbReference type="SAM" id="Phobius"/>
    </source>
</evidence>
<dbReference type="WBParaSite" id="Pan_g12083.t1">
    <property type="protein sequence ID" value="Pan_g12083.t1"/>
    <property type="gene ID" value="Pan_g12083"/>
</dbReference>
<evidence type="ECO:0000313" key="3">
    <source>
        <dbReference type="Proteomes" id="UP000492821"/>
    </source>
</evidence>
<feature type="signal peptide" evidence="2">
    <location>
        <begin position="1"/>
        <end position="20"/>
    </location>
</feature>
<reference evidence="3" key="1">
    <citation type="journal article" date="2013" name="Genetics">
        <title>The draft genome and transcriptome of Panagrellus redivivus are shaped by the harsh demands of a free-living lifestyle.</title>
        <authorList>
            <person name="Srinivasan J."/>
            <person name="Dillman A.R."/>
            <person name="Macchietto M.G."/>
            <person name="Heikkinen L."/>
            <person name="Lakso M."/>
            <person name="Fracchia K.M."/>
            <person name="Antoshechkin I."/>
            <person name="Mortazavi A."/>
            <person name="Wong G."/>
            <person name="Sternberg P.W."/>
        </authorList>
    </citation>
    <scope>NUCLEOTIDE SEQUENCE [LARGE SCALE GENOMIC DNA]</scope>
    <source>
        <strain evidence="3">MT8872</strain>
    </source>
</reference>
<keyword evidence="2" id="KW-0732">Signal</keyword>
<proteinExistence type="predicted"/>
<feature type="chain" id="PRO_5029017069" evidence="2">
    <location>
        <begin position="21"/>
        <end position="130"/>
    </location>
</feature>
<keyword evidence="1" id="KW-0472">Membrane</keyword>